<feature type="coiled-coil region" evidence="1">
    <location>
        <begin position="167"/>
        <end position="250"/>
    </location>
</feature>
<dbReference type="OrthoDB" id="193329at2759"/>
<evidence type="ECO:0000256" key="1">
    <source>
        <dbReference type="SAM" id="Coils"/>
    </source>
</evidence>
<feature type="compositionally biased region" description="Low complexity" evidence="2">
    <location>
        <begin position="352"/>
        <end position="361"/>
    </location>
</feature>
<evidence type="ECO:0000313" key="4">
    <source>
        <dbReference type="Proteomes" id="UP001165082"/>
    </source>
</evidence>
<reference evidence="3" key="1">
    <citation type="submission" date="2022-07" db="EMBL/GenBank/DDBJ databases">
        <title>Genome analysis of Parmales, a sister group of diatoms, reveals the evolutionary specialization of diatoms from phago-mixotrophs to photoautotrophs.</title>
        <authorList>
            <person name="Ban H."/>
            <person name="Sato S."/>
            <person name="Yoshikawa S."/>
            <person name="Kazumasa Y."/>
            <person name="Nakamura Y."/>
            <person name="Ichinomiya M."/>
            <person name="Saitoh K."/>
            <person name="Sato N."/>
            <person name="Blanc-Mathieu R."/>
            <person name="Endo H."/>
            <person name="Kuwata A."/>
            <person name="Ogata H."/>
        </authorList>
    </citation>
    <scope>NUCLEOTIDE SEQUENCE</scope>
</reference>
<feature type="region of interest" description="Disordered" evidence="2">
    <location>
        <begin position="1"/>
        <end position="37"/>
    </location>
</feature>
<keyword evidence="4" id="KW-1185">Reference proteome</keyword>
<dbReference type="PANTHER" id="PTHR40515">
    <property type="entry name" value="CILIA- AND FLAGELLA-ASSOCIATED PROTEIN 157"/>
    <property type="match status" value="1"/>
</dbReference>
<feature type="region of interest" description="Disordered" evidence="2">
    <location>
        <begin position="418"/>
        <end position="471"/>
    </location>
</feature>
<dbReference type="Proteomes" id="UP001165082">
    <property type="component" value="Unassembled WGS sequence"/>
</dbReference>
<feature type="compositionally biased region" description="Low complexity" evidence="2">
    <location>
        <begin position="1"/>
        <end position="19"/>
    </location>
</feature>
<comment type="caution">
    <text evidence="3">The sequence shown here is derived from an EMBL/GenBank/DDBJ whole genome shotgun (WGS) entry which is preliminary data.</text>
</comment>
<feature type="coiled-coil region" evidence="1">
    <location>
        <begin position="299"/>
        <end position="326"/>
    </location>
</feature>
<feature type="region of interest" description="Disordered" evidence="2">
    <location>
        <begin position="345"/>
        <end position="380"/>
    </location>
</feature>
<feature type="compositionally biased region" description="Polar residues" evidence="2">
    <location>
        <begin position="20"/>
        <end position="29"/>
    </location>
</feature>
<accession>A0A9W7G858</accession>
<protein>
    <recommendedName>
        <fullName evidence="5">Cilia- and flagella-associated protein 157</fullName>
    </recommendedName>
</protein>
<feature type="compositionally biased region" description="Polar residues" evidence="2">
    <location>
        <begin position="444"/>
        <end position="453"/>
    </location>
</feature>
<feature type="region of interest" description="Disordered" evidence="2">
    <location>
        <begin position="263"/>
        <end position="282"/>
    </location>
</feature>
<dbReference type="EMBL" id="BRXZ01007956">
    <property type="protein sequence ID" value="GMI36788.1"/>
    <property type="molecule type" value="Genomic_DNA"/>
</dbReference>
<proteinExistence type="predicted"/>
<evidence type="ECO:0000256" key="2">
    <source>
        <dbReference type="SAM" id="MobiDB-lite"/>
    </source>
</evidence>
<dbReference type="PANTHER" id="PTHR40515:SF1">
    <property type="entry name" value="CILIA- AND FLAGELLA-ASSOCIATED PROTEIN 157"/>
    <property type="match status" value="1"/>
</dbReference>
<evidence type="ECO:0008006" key="5">
    <source>
        <dbReference type="Google" id="ProtNLM"/>
    </source>
</evidence>
<name>A0A9W7G858_9STRA</name>
<gene>
    <name evidence="3" type="ORF">TrRE_jg11542</name>
</gene>
<organism evidence="3 4">
    <name type="scientific">Triparma retinervis</name>
    <dbReference type="NCBI Taxonomy" id="2557542"/>
    <lineage>
        <taxon>Eukaryota</taxon>
        <taxon>Sar</taxon>
        <taxon>Stramenopiles</taxon>
        <taxon>Ochrophyta</taxon>
        <taxon>Bolidophyceae</taxon>
        <taxon>Parmales</taxon>
        <taxon>Triparmaceae</taxon>
        <taxon>Triparma</taxon>
    </lineage>
</organism>
<evidence type="ECO:0000313" key="3">
    <source>
        <dbReference type="EMBL" id="GMI36788.1"/>
    </source>
</evidence>
<keyword evidence="1" id="KW-0175">Coiled coil</keyword>
<dbReference type="AlphaFoldDB" id="A0A9W7G858"/>
<sequence length="471" mass="52964">MPPARMNASSASSMRSMNSKTNFSTQQLPSLGGGVAQLESDLDSTKNALKKVNSDLIRSRESYVRRERAYKTRIDELEDELQLLKSDKASIMTHDKKMVTLKKNINNMQRAIEDNVDIVQDRTTKILQEQERDLLRAFRARLFDVQTELEQEKSRTDNGATEHIDKLHKAQKHLEKYQNINNKLDEHNRTLIKANETLQKEFDTQNEDRNYLIQKLVEEKRRSARLAQECERTERENQRLVKQLEAGKKTIGMGMTLDSFDFAASPGPGSRGTQRPGTTGGIVRSLADTGADHRYKEVIKRLKRLLETERAKAQKAKDEHITLQNSKTEMEKLLRDCIEDVRDQIRKRRKAAPSSSSSTGKTSRRSILGTAKSEGGASVDEFTSSDRERVLELLFAKERVITLLQIKAFPPASALVHANKGPEANKPMPPSDQDLKMAYDGQGRPQSSNNATGKISGVPQVAGGRPITAGL</sequence>